<accession>A0A7S0GAV2</accession>
<keyword evidence="1" id="KW-0812">Transmembrane</keyword>
<name>A0A7S0GAV2_9STRA</name>
<sequence>MELKNSPQQSQLNPHRNRLYLPPLQNSHHFAETIRSIVNFSLRIEHNLKIAVKLRGTRSLFFYHLRDSCAASKRRVLRQDTNADTHDTSNDTVFLTSVHNMRIVPGPHDAKMLADTRKNLNALSKFSSNGINPEENGDDGFTSTQVQIMAQMSDNQNEVIKIIHNEQSELVKMIRREQAEQKTLCKEFSVIIFVCTTLAVMTLVQLKRS</sequence>
<evidence type="ECO:0000313" key="2">
    <source>
        <dbReference type="EMBL" id="CAD8412967.1"/>
    </source>
</evidence>
<feature type="transmembrane region" description="Helical" evidence="1">
    <location>
        <begin position="188"/>
        <end position="206"/>
    </location>
</feature>
<gene>
    <name evidence="2" type="ORF">PINE0816_LOCUS9096</name>
</gene>
<proteinExistence type="predicted"/>
<dbReference type="AlphaFoldDB" id="A0A7S0GAV2"/>
<keyword evidence="1" id="KW-0472">Membrane</keyword>
<evidence type="ECO:0000256" key="1">
    <source>
        <dbReference type="SAM" id="Phobius"/>
    </source>
</evidence>
<keyword evidence="1" id="KW-1133">Transmembrane helix</keyword>
<organism evidence="2">
    <name type="scientific">Proboscia inermis</name>
    <dbReference type="NCBI Taxonomy" id="420281"/>
    <lineage>
        <taxon>Eukaryota</taxon>
        <taxon>Sar</taxon>
        <taxon>Stramenopiles</taxon>
        <taxon>Ochrophyta</taxon>
        <taxon>Bacillariophyta</taxon>
        <taxon>Coscinodiscophyceae</taxon>
        <taxon>Rhizosoleniophycidae</taxon>
        <taxon>Rhizosoleniales</taxon>
        <taxon>Rhizosoleniaceae</taxon>
        <taxon>Proboscia</taxon>
    </lineage>
</organism>
<protein>
    <submittedName>
        <fullName evidence="2">Uncharacterized protein</fullName>
    </submittedName>
</protein>
<dbReference type="EMBL" id="HBEL01019227">
    <property type="protein sequence ID" value="CAD8412967.1"/>
    <property type="molecule type" value="Transcribed_RNA"/>
</dbReference>
<reference evidence="2" key="1">
    <citation type="submission" date="2021-01" db="EMBL/GenBank/DDBJ databases">
        <authorList>
            <person name="Corre E."/>
            <person name="Pelletier E."/>
            <person name="Niang G."/>
            <person name="Scheremetjew M."/>
            <person name="Finn R."/>
            <person name="Kale V."/>
            <person name="Holt S."/>
            <person name="Cochrane G."/>
            <person name="Meng A."/>
            <person name="Brown T."/>
            <person name="Cohen L."/>
        </authorList>
    </citation>
    <scope>NUCLEOTIDE SEQUENCE</scope>
    <source>
        <strain evidence="2">CCAP1064/1</strain>
    </source>
</reference>